<comment type="caution">
    <text evidence="1">The sequence shown here is derived from an EMBL/GenBank/DDBJ whole genome shotgun (WGS) entry which is preliminary data.</text>
</comment>
<reference evidence="1" key="1">
    <citation type="submission" date="2021-06" db="EMBL/GenBank/DDBJ databases">
        <authorList>
            <person name="Kallberg Y."/>
            <person name="Tangrot J."/>
            <person name="Rosling A."/>
        </authorList>
    </citation>
    <scope>NUCLEOTIDE SEQUENCE</scope>
    <source>
        <strain evidence="1">CL356</strain>
    </source>
</reference>
<protein>
    <submittedName>
        <fullName evidence="1">3267_t:CDS:1</fullName>
    </submittedName>
</protein>
<proteinExistence type="predicted"/>
<evidence type="ECO:0000313" key="1">
    <source>
        <dbReference type="EMBL" id="CAG8736672.1"/>
    </source>
</evidence>
<organism evidence="1 2">
    <name type="scientific">Acaulospora colombiana</name>
    <dbReference type="NCBI Taxonomy" id="27376"/>
    <lineage>
        <taxon>Eukaryota</taxon>
        <taxon>Fungi</taxon>
        <taxon>Fungi incertae sedis</taxon>
        <taxon>Mucoromycota</taxon>
        <taxon>Glomeromycotina</taxon>
        <taxon>Glomeromycetes</taxon>
        <taxon>Diversisporales</taxon>
        <taxon>Acaulosporaceae</taxon>
        <taxon>Acaulospora</taxon>
    </lineage>
</organism>
<dbReference type="EMBL" id="CAJVPT010045682">
    <property type="protein sequence ID" value="CAG8736672.1"/>
    <property type="molecule type" value="Genomic_DNA"/>
</dbReference>
<evidence type="ECO:0000313" key="2">
    <source>
        <dbReference type="Proteomes" id="UP000789525"/>
    </source>
</evidence>
<gene>
    <name evidence="1" type="ORF">ACOLOM_LOCUS11941</name>
</gene>
<keyword evidence="2" id="KW-1185">Reference proteome</keyword>
<feature type="non-terminal residue" evidence="1">
    <location>
        <position position="220"/>
    </location>
</feature>
<sequence length="220" mass="24984">KLCEQPRDATAFSMRVPYLVAPSLVLWTSDDPEATTEARERHRALRTFGEGELKSTFGTEDHSAYGTGYGNGEPRDPRDQDAAKSLFGDNYPRLQALKAKSAIHKLVALDPVINTSRAKSRWRTPPDPRRHPPKYWQLHRHIKSKMNEESGRKQIKLGVDCYTYLPRKSSMIRALNFDWKTPLLEAGFTGDLVTPSDPDYQVSLKRFVKNAQRNAALVAF</sequence>
<feature type="non-terminal residue" evidence="1">
    <location>
        <position position="1"/>
    </location>
</feature>
<accession>A0ACA9Q428</accession>
<name>A0ACA9Q428_9GLOM</name>
<dbReference type="Proteomes" id="UP000789525">
    <property type="component" value="Unassembled WGS sequence"/>
</dbReference>